<dbReference type="AlphaFoldDB" id="A0A0R1WVW7"/>
<reference evidence="7 8" key="1">
    <citation type="journal article" date="2015" name="Genome Announc.">
        <title>Expanding the biotechnology potential of lactobacilli through comparative genomics of 213 strains and associated genera.</title>
        <authorList>
            <person name="Sun Z."/>
            <person name="Harris H.M."/>
            <person name="McCann A."/>
            <person name="Guo C."/>
            <person name="Argimon S."/>
            <person name="Zhang W."/>
            <person name="Yang X."/>
            <person name="Jeffery I.B."/>
            <person name="Cooney J.C."/>
            <person name="Kagawa T.F."/>
            <person name="Liu W."/>
            <person name="Song Y."/>
            <person name="Salvetti E."/>
            <person name="Wrobel A."/>
            <person name="Rasinkangas P."/>
            <person name="Parkhill J."/>
            <person name="Rea M.C."/>
            <person name="O'Sullivan O."/>
            <person name="Ritari J."/>
            <person name="Douillard F.P."/>
            <person name="Paul Ross R."/>
            <person name="Yang R."/>
            <person name="Briner A.E."/>
            <person name="Felis G.E."/>
            <person name="de Vos W.M."/>
            <person name="Barrangou R."/>
            <person name="Klaenhammer T.R."/>
            <person name="Caufield P.W."/>
            <person name="Cui Y."/>
            <person name="Zhang H."/>
            <person name="O'Toole P.W."/>
        </authorList>
    </citation>
    <scope>NUCLEOTIDE SEQUENCE [LARGE SCALE GENOMIC DNA]</scope>
    <source>
        <strain evidence="7 8">DSM 18933</strain>
    </source>
</reference>
<organism evidence="7 8">
    <name type="scientific">Ligilactobacillus hayakitensis DSM 18933 = JCM 14209</name>
    <dbReference type="NCBI Taxonomy" id="1423755"/>
    <lineage>
        <taxon>Bacteria</taxon>
        <taxon>Bacillati</taxon>
        <taxon>Bacillota</taxon>
        <taxon>Bacilli</taxon>
        <taxon>Lactobacillales</taxon>
        <taxon>Lactobacillaceae</taxon>
        <taxon>Ligilactobacillus</taxon>
    </lineage>
</organism>
<evidence type="ECO:0000259" key="6">
    <source>
        <dbReference type="PROSITE" id="PS50847"/>
    </source>
</evidence>
<comment type="caution">
    <text evidence="7">The sequence shown here is derived from an EMBL/GenBank/DDBJ whole genome shotgun (WGS) entry which is preliminary data.</text>
</comment>
<feature type="domain" description="Gram-positive cocci surface proteins LPxTG" evidence="6">
    <location>
        <begin position="19"/>
        <end position="55"/>
    </location>
</feature>
<dbReference type="Pfam" id="PF00746">
    <property type="entry name" value="Gram_pos_anchor"/>
    <property type="match status" value="1"/>
</dbReference>
<keyword evidence="5" id="KW-0812">Transmembrane</keyword>
<protein>
    <recommendedName>
        <fullName evidence="6">Gram-positive cocci surface proteins LPxTG domain-containing protein</fullName>
    </recommendedName>
</protein>
<keyword evidence="5" id="KW-0472">Membrane</keyword>
<dbReference type="PROSITE" id="PS50847">
    <property type="entry name" value="GRAM_POS_ANCHORING"/>
    <property type="match status" value="1"/>
</dbReference>
<dbReference type="Proteomes" id="UP000051054">
    <property type="component" value="Unassembled WGS sequence"/>
</dbReference>
<keyword evidence="1" id="KW-0134">Cell wall</keyword>
<gene>
    <name evidence="7" type="ORF">FC40_GL000431</name>
</gene>
<evidence type="ECO:0000313" key="7">
    <source>
        <dbReference type="EMBL" id="KRM19206.1"/>
    </source>
</evidence>
<evidence type="ECO:0000256" key="4">
    <source>
        <dbReference type="ARBA" id="ARBA00023088"/>
    </source>
</evidence>
<dbReference type="NCBIfam" id="TIGR01167">
    <property type="entry name" value="LPXTG_anchor"/>
    <property type="match status" value="1"/>
</dbReference>
<evidence type="ECO:0000256" key="5">
    <source>
        <dbReference type="SAM" id="Phobius"/>
    </source>
</evidence>
<proteinExistence type="predicted"/>
<sequence length="55" mass="5749">MDANGNVVRVLANDKKNTLPQTGETDENTSIIGAALVAAGSMFGLGMAARKRKED</sequence>
<evidence type="ECO:0000256" key="2">
    <source>
        <dbReference type="ARBA" id="ARBA00022525"/>
    </source>
</evidence>
<name>A0A0R1WVW7_9LACO</name>
<accession>A0A0R1WVW7</accession>
<keyword evidence="4" id="KW-0572">Peptidoglycan-anchor</keyword>
<feature type="transmembrane region" description="Helical" evidence="5">
    <location>
        <begin position="30"/>
        <end position="49"/>
    </location>
</feature>
<evidence type="ECO:0000256" key="3">
    <source>
        <dbReference type="ARBA" id="ARBA00022729"/>
    </source>
</evidence>
<keyword evidence="5" id="KW-1133">Transmembrane helix</keyword>
<dbReference type="InterPro" id="IPR019931">
    <property type="entry name" value="LPXTG_anchor"/>
</dbReference>
<keyword evidence="2" id="KW-0964">Secreted</keyword>
<dbReference type="EMBL" id="AZGD01000085">
    <property type="protein sequence ID" value="KRM19206.1"/>
    <property type="molecule type" value="Genomic_DNA"/>
</dbReference>
<keyword evidence="3" id="KW-0732">Signal</keyword>
<keyword evidence="8" id="KW-1185">Reference proteome</keyword>
<dbReference type="PATRIC" id="fig|1423755.3.peg.475"/>
<evidence type="ECO:0000313" key="8">
    <source>
        <dbReference type="Proteomes" id="UP000051054"/>
    </source>
</evidence>
<evidence type="ECO:0000256" key="1">
    <source>
        <dbReference type="ARBA" id="ARBA00022512"/>
    </source>
</evidence>